<reference evidence="16 17" key="1">
    <citation type="journal article" date="2015" name="Int. J. Syst. Evol. Microbiol.">
        <title>Erwinia iniecta sp. nov., isolated from Russian wheat aphids (Diuraphis noxia).</title>
        <authorList>
            <person name="Campillo T."/>
            <person name="Luna E."/>
            <person name="Portier P."/>
            <person name="Fischer-Le Saux M."/>
            <person name="Lapitan N."/>
            <person name="Tisserat N.A."/>
            <person name="Leach J.E."/>
        </authorList>
    </citation>
    <scope>NUCLEOTIDE SEQUENCE [LARGE SCALE GENOMIC DNA]</scope>
    <source>
        <strain evidence="14 17">B120</strain>
        <strain evidence="15 16">B149</strain>
    </source>
</reference>
<dbReference type="Pfam" id="PF00884">
    <property type="entry name" value="Sulfatase"/>
    <property type="match status" value="1"/>
</dbReference>
<name>A0A0L7T6T8_9GAMM</name>
<keyword evidence="7 11" id="KW-0472">Membrane</keyword>
<feature type="transmembrane region" description="Helical" evidence="11">
    <location>
        <begin position="47"/>
        <end position="69"/>
    </location>
</feature>
<evidence type="ECO:0000259" key="12">
    <source>
        <dbReference type="Pfam" id="PF00884"/>
    </source>
</evidence>
<gene>
    <name evidence="14" type="ORF">NG42_07550</name>
    <name evidence="15" type="ORF">NG43_07315</name>
</gene>
<dbReference type="InterPro" id="IPR058130">
    <property type="entry name" value="PEA_transf_C"/>
</dbReference>
<dbReference type="OrthoDB" id="9786870at2"/>
<dbReference type="InterPro" id="IPR012549">
    <property type="entry name" value="EptA-like_N"/>
</dbReference>
<dbReference type="InterPro" id="IPR017850">
    <property type="entry name" value="Alkaline_phosphatase_core_sf"/>
</dbReference>
<evidence type="ECO:0000256" key="10">
    <source>
        <dbReference type="ARBA" id="ARBA00082127"/>
    </source>
</evidence>
<dbReference type="GO" id="GO:0005886">
    <property type="term" value="C:plasma membrane"/>
    <property type="evidence" value="ECO:0007669"/>
    <property type="project" value="UniProtKB-SubCell"/>
</dbReference>
<comment type="similarity">
    <text evidence="8">Belongs to the phosphoethanolamine transferase family. EptA subfamily.</text>
</comment>
<keyword evidence="4" id="KW-0808">Transferase</keyword>
<evidence type="ECO:0000256" key="11">
    <source>
        <dbReference type="SAM" id="Phobius"/>
    </source>
</evidence>
<evidence type="ECO:0000256" key="9">
    <source>
        <dbReference type="ARBA" id="ARBA00067355"/>
    </source>
</evidence>
<keyword evidence="3" id="KW-0997">Cell inner membrane</keyword>
<dbReference type="Proteomes" id="UP000037088">
    <property type="component" value="Unassembled WGS sequence"/>
</dbReference>
<evidence type="ECO:0000256" key="2">
    <source>
        <dbReference type="ARBA" id="ARBA00022475"/>
    </source>
</evidence>
<dbReference type="NCBIfam" id="NF008619">
    <property type="entry name" value="PRK11598.1"/>
    <property type="match status" value="1"/>
</dbReference>
<dbReference type="STRING" id="1560201.NG42_07550"/>
<evidence type="ECO:0000256" key="3">
    <source>
        <dbReference type="ARBA" id="ARBA00022519"/>
    </source>
</evidence>
<evidence type="ECO:0000256" key="1">
    <source>
        <dbReference type="ARBA" id="ARBA00004429"/>
    </source>
</evidence>
<dbReference type="Gene3D" id="3.40.720.10">
    <property type="entry name" value="Alkaline Phosphatase, subunit A"/>
    <property type="match status" value="1"/>
</dbReference>
<dbReference type="Proteomes" id="UP000036851">
    <property type="component" value="Unassembled WGS sequence"/>
</dbReference>
<dbReference type="Pfam" id="PF08019">
    <property type="entry name" value="EptA_B_N"/>
    <property type="match status" value="1"/>
</dbReference>
<evidence type="ECO:0000259" key="13">
    <source>
        <dbReference type="Pfam" id="PF08019"/>
    </source>
</evidence>
<feature type="transmembrane region" description="Helical" evidence="11">
    <location>
        <begin position="76"/>
        <end position="98"/>
    </location>
</feature>
<sequence length="543" mass="61338">MKILNKLQCHEYTFNLLTALWFALILNGLFLIRSWESIPFVSWHDYLFATTLPLVLFCAFTLIFNLLALPWVRKPLLIALVLVSAAANYFMFSFGTVIDTDMIQNVFETDMQEATALLTPRYLVWMTLMGVIPALLLVLVKIRQPDPWWFSLALRGLSSIVSLIIILLVAALFYKDYASVIRNNKGLVKMITPANVISGSGHYIHDRWLAGDQSLVRIGEDAKKGPLIRAQQKKTLVVLVLGETARAENFSLGGYARDTNPQLKQRDVIWYPDASSCGTETAISVPCMFSNMPRVDYDASLAHHQEGLLDVMAHAGINILWRENDGGCKGACDRVPHTDMTQWQLPELCRDGYCLDDALLHRLNHYLDSVQDDSVVVLHQMGSHGPAYYLRYPPQMRKFTPTCDSNQIQDCDPQALINTYDNTILYTDALLGQTIDLLKSYSDKFNVALVYLSDHGESLGEHGMYLHGAPYVFAPSQQTHIPFLLWLSPDYRQAFGINQSCLQQQAAKDAVSQDNLFHTLLGMMNVQTREYQADLDLLKNCRS</sequence>
<dbReference type="FunFam" id="3.40.720.10:FF:000022">
    <property type="entry name" value="Phosphoethanolamine transferase eptA"/>
    <property type="match status" value="1"/>
</dbReference>
<organism evidence="14 17">
    <name type="scientific">Winslowiella iniecta</name>
    <dbReference type="NCBI Taxonomy" id="1560201"/>
    <lineage>
        <taxon>Bacteria</taxon>
        <taxon>Pseudomonadati</taxon>
        <taxon>Pseudomonadota</taxon>
        <taxon>Gammaproteobacteria</taxon>
        <taxon>Enterobacterales</taxon>
        <taxon>Erwiniaceae</taxon>
        <taxon>Winslowiella</taxon>
    </lineage>
</organism>
<keyword evidence="2" id="KW-1003">Cell membrane</keyword>
<accession>A0A0L7T6T8</accession>
<proteinExistence type="inferred from homology"/>
<keyword evidence="6 11" id="KW-1133">Transmembrane helix</keyword>
<keyword evidence="17" id="KW-1185">Reference proteome</keyword>
<feature type="transmembrane region" description="Helical" evidence="11">
    <location>
        <begin position="12"/>
        <end position="35"/>
    </location>
</feature>
<dbReference type="GO" id="GO:0016787">
    <property type="term" value="F:hydrolase activity"/>
    <property type="evidence" value="ECO:0007669"/>
    <property type="project" value="UniProtKB-KW"/>
</dbReference>
<dbReference type="InterPro" id="IPR000917">
    <property type="entry name" value="Sulfatase_N"/>
</dbReference>
<evidence type="ECO:0000256" key="8">
    <source>
        <dbReference type="ARBA" id="ARBA00061371"/>
    </source>
</evidence>
<dbReference type="EMBL" id="JRXE01000008">
    <property type="protein sequence ID" value="KOC90901.1"/>
    <property type="molecule type" value="Genomic_DNA"/>
</dbReference>
<evidence type="ECO:0000256" key="5">
    <source>
        <dbReference type="ARBA" id="ARBA00022692"/>
    </source>
</evidence>
<comment type="subcellular location">
    <subcellularLocation>
        <location evidence="1">Cell inner membrane</location>
        <topology evidence="1">Multi-pass membrane protein</topology>
    </subcellularLocation>
</comment>
<dbReference type="PANTHER" id="PTHR30443:SF0">
    <property type="entry name" value="PHOSPHOETHANOLAMINE TRANSFERASE EPTA"/>
    <property type="match status" value="1"/>
</dbReference>
<dbReference type="RefSeq" id="WP_052898658.1">
    <property type="nucleotide sequence ID" value="NZ_JRXE01000008.1"/>
</dbReference>
<dbReference type="GO" id="GO:0016776">
    <property type="term" value="F:phosphotransferase activity, phosphate group as acceptor"/>
    <property type="evidence" value="ECO:0007669"/>
    <property type="project" value="TreeGrafter"/>
</dbReference>
<keyword evidence="5 11" id="KW-0812">Transmembrane</keyword>
<evidence type="ECO:0000256" key="6">
    <source>
        <dbReference type="ARBA" id="ARBA00022989"/>
    </source>
</evidence>
<dbReference type="PATRIC" id="fig|1560201.3.peg.1611"/>
<dbReference type="EMBL" id="JRXF01000009">
    <property type="protein sequence ID" value="KOC94007.1"/>
    <property type="molecule type" value="Genomic_DNA"/>
</dbReference>
<feature type="domain" description="Phosphoethanolamine transferase N-terminal" evidence="13">
    <location>
        <begin position="56"/>
        <end position="206"/>
    </location>
</feature>
<dbReference type="GO" id="GO:0009244">
    <property type="term" value="P:lipopolysaccharide core region biosynthetic process"/>
    <property type="evidence" value="ECO:0007669"/>
    <property type="project" value="TreeGrafter"/>
</dbReference>
<dbReference type="CDD" id="cd16017">
    <property type="entry name" value="LptA"/>
    <property type="match status" value="1"/>
</dbReference>
<dbReference type="PANTHER" id="PTHR30443">
    <property type="entry name" value="INNER MEMBRANE PROTEIN"/>
    <property type="match status" value="1"/>
</dbReference>
<dbReference type="InterPro" id="IPR040423">
    <property type="entry name" value="PEA_transferase"/>
</dbReference>
<protein>
    <recommendedName>
        <fullName evidence="9">Phosphoethanolamine transferase EptA</fullName>
    </recommendedName>
    <alternativeName>
        <fullName evidence="10">Polymyxin resistance protein PmrC</fullName>
    </alternativeName>
</protein>
<evidence type="ECO:0000256" key="4">
    <source>
        <dbReference type="ARBA" id="ARBA00022679"/>
    </source>
</evidence>
<feature type="transmembrane region" description="Helical" evidence="11">
    <location>
        <begin position="152"/>
        <end position="174"/>
    </location>
</feature>
<comment type="caution">
    <text evidence="14">The sequence shown here is derived from an EMBL/GenBank/DDBJ whole genome shotgun (WGS) entry which is preliminary data.</text>
</comment>
<evidence type="ECO:0000313" key="14">
    <source>
        <dbReference type="EMBL" id="KOC90901.1"/>
    </source>
</evidence>
<dbReference type="AlphaFoldDB" id="A0A0L7T6T8"/>
<evidence type="ECO:0000313" key="15">
    <source>
        <dbReference type="EMBL" id="KOC94007.1"/>
    </source>
</evidence>
<evidence type="ECO:0000313" key="17">
    <source>
        <dbReference type="Proteomes" id="UP000037088"/>
    </source>
</evidence>
<feature type="domain" description="Sulfatase N-terminal" evidence="12">
    <location>
        <begin position="236"/>
        <end position="526"/>
    </location>
</feature>
<dbReference type="NCBIfam" id="NF028537">
    <property type="entry name" value="P_eth_NH2_trans"/>
    <property type="match status" value="1"/>
</dbReference>
<dbReference type="SUPFAM" id="SSF53649">
    <property type="entry name" value="Alkaline phosphatase-like"/>
    <property type="match status" value="1"/>
</dbReference>
<evidence type="ECO:0000256" key="7">
    <source>
        <dbReference type="ARBA" id="ARBA00023136"/>
    </source>
</evidence>
<feature type="transmembrane region" description="Helical" evidence="11">
    <location>
        <begin position="122"/>
        <end position="140"/>
    </location>
</feature>
<evidence type="ECO:0000313" key="16">
    <source>
        <dbReference type="Proteomes" id="UP000036851"/>
    </source>
</evidence>
<keyword evidence="14" id="KW-0378">Hydrolase</keyword>